<accession>A0ACC2T915</accession>
<gene>
    <name evidence="1" type="ORF">DSO57_1000736</name>
</gene>
<comment type="caution">
    <text evidence="1">The sequence shown here is derived from an EMBL/GenBank/DDBJ whole genome shotgun (WGS) entry which is preliminary data.</text>
</comment>
<dbReference type="Proteomes" id="UP001165960">
    <property type="component" value="Unassembled WGS sequence"/>
</dbReference>
<dbReference type="EMBL" id="QTSX02003552">
    <property type="protein sequence ID" value="KAJ9071058.1"/>
    <property type="molecule type" value="Genomic_DNA"/>
</dbReference>
<keyword evidence="2" id="KW-1185">Reference proteome</keyword>
<protein>
    <submittedName>
        <fullName evidence="1">Uncharacterized protein</fullName>
    </submittedName>
</protein>
<reference evidence="1" key="1">
    <citation type="submission" date="2022-04" db="EMBL/GenBank/DDBJ databases">
        <title>Genome of the entomopathogenic fungus Entomophthora muscae.</title>
        <authorList>
            <person name="Elya C."/>
            <person name="Lovett B.R."/>
            <person name="Lee E."/>
            <person name="Macias A.M."/>
            <person name="Hajek A.E."/>
            <person name="De Bivort B.L."/>
            <person name="Kasson M.T."/>
            <person name="De Fine Licht H.H."/>
            <person name="Stajich J.E."/>
        </authorList>
    </citation>
    <scope>NUCLEOTIDE SEQUENCE</scope>
    <source>
        <strain evidence="1">Berkeley</strain>
    </source>
</reference>
<proteinExistence type="predicted"/>
<sequence>MVLKSKTAPILEKAPASGNLHHYLYQGELNPQTKIQGEVTKGLIPKEEVGYQLSPEEKQHQAQLGLCMYCGKSRHSAKYCQALAMENFISSTLV</sequence>
<organism evidence="1 2">
    <name type="scientific">Entomophthora muscae</name>
    <dbReference type="NCBI Taxonomy" id="34485"/>
    <lineage>
        <taxon>Eukaryota</taxon>
        <taxon>Fungi</taxon>
        <taxon>Fungi incertae sedis</taxon>
        <taxon>Zoopagomycota</taxon>
        <taxon>Entomophthoromycotina</taxon>
        <taxon>Entomophthoromycetes</taxon>
        <taxon>Entomophthorales</taxon>
        <taxon>Entomophthoraceae</taxon>
        <taxon>Entomophthora</taxon>
    </lineage>
</organism>
<evidence type="ECO:0000313" key="1">
    <source>
        <dbReference type="EMBL" id="KAJ9071058.1"/>
    </source>
</evidence>
<evidence type="ECO:0000313" key="2">
    <source>
        <dbReference type="Proteomes" id="UP001165960"/>
    </source>
</evidence>
<name>A0ACC2T915_9FUNG</name>